<evidence type="ECO:0008006" key="3">
    <source>
        <dbReference type="Google" id="ProtNLM"/>
    </source>
</evidence>
<name>A0ABY5R8E1_9MOLU</name>
<gene>
    <name evidence="1" type="ORF">NV226_00410</name>
</gene>
<organism evidence="1 2">
    <name type="scientific">Mycoplasma iguanae</name>
    <dbReference type="NCBI Taxonomy" id="292461"/>
    <lineage>
        <taxon>Bacteria</taxon>
        <taxon>Bacillati</taxon>
        <taxon>Mycoplasmatota</taxon>
        <taxon>Mollicutes</taxon>
        <taxon>Mycoplasmataceae</taxon>
        <taxon>Mycoplasma</taxon>
    </lineage>
</organism>
<protein>
    <recommendedName>
        <fullName evidence="3">DNA polymerase III subunit delta</fullName>
    </recommendedName>
</protein>
<dbReference type="InterPro" id="IPR027417">
    <property type="entry name" value="P-loop_NTPase"/>
</dbReference>
<dbReference type="SUPFAM" id="SSF52540">
    <property type="entry name" value="P-loop containing nucleoside triphosphate hydrolases"/>
    <property type="match status" value="1"/>
</dbReference>
<accession>A0ABY5R8E1</accession>
<keyword evidence="2" id="KW-1185">Reference proteome</keyword>
<evidence type="ECO:0000313" key="1">
    <source>
        <dbReference type="EMBL" id="UVD81771.1"/>
    </source>
</evidence>
<evidence type="ECO:0000313" key="2">
    <source>
        <dbReference type="Proteomes" id="UP001059252"/>
    </source>
</evidence>
<dbReference type="Proteomes" id="UP001059252">
    <property type="component" value="Chromosome"/>
</dbReference>
<dbReference type="Pfam" id="PF13177">
    <property type="entry name" value="DNA_pol3_delta2"/>
    <property type="match status" value="1"/>
</dbReference>
<dbReference type="Gene3D" id="3.40.50.300">
    <property type="entry name" value="P-loop containing nucleotide triphosphate hydrolases"/>
    <property type="match status" value="1"/>
</dbReference>
<sequence length="297" mass="35097">MQLNKSFLHLVDQYFNFQKIPHAFLLNNSQKINADNYLLYLVNKINNSNLAKLETNLHFDLVVLNKNEDLTKDILNKTISQLHLSTFQKKGSKVLVIKNVEQINHWIGNSLLKFIEEPINNTFIILETEMINKVLLTIRSRCQIIKLQAQKVINNSNLSDEKFTLWTKIAISLKEEKNLDFFENTFFEIEKEIIKAMNNAWKLKIYLDQKLDKEQSFFIMQIFRKMFLKIISKDFDNNFFVDAVAIKKSVNHKIDFVKVCQEIHQFLENLMTNGNFFLLKENFLIKLMQAYGVNYAK</sequence>
<dbReference type="EMBL" id="CP102734">
    <property type="protein sequence ID" value="UVD81771.1"/>
    <property type="molecule type" value="Genomic_DNA"/>
</dbReference>
<proteinExistence type="predicted"/>
<reference evidence="1" key="1">
    <citation type="submission" date="2022-08" db="EMBL/GenBank/DDBJ databases">
        <title>Complete genome of Mycoplasma iguanae type strain 2327.</title>
        <authorList>
            <person name="Spergser J."/>
        </authorList>
    </citation>
    <scope>NUCLEOTIDE SEQUENCE</scope>
    <source>
        <strain evidence="1">2327</strain>
    </source>
</reference>
<dbReference type="RefSeq" id="WP_258210945.1">
    <property type="nucleotide sequence ID" value="NZ_CP102734.1"/>
</dbReference>